<protein>
    <submittedName>
        <fullName evidence="2">SseB protein N-terminal domain-containing protein</fullName>
    </submittedName>
</protein>
<accession>A0A1I5BAZ9</accession>
<proteinExistence type="predicted"/>
<dbReference type="EMBL" id="FOVM01000004">
    <property type="protein sequence ID" value="SFN71711.1"/>
    <property type="molecule type" value="Genomic_DNA"/>
</dbReference>
<feature type="domain" description="SseB protein N-terminal" evidence="1">
    <location>
        <begin position="17"/>
        <end position="128"/>
    </location>
</feature>
<dbReference type="AlphaFoldDB" id="A0A1I5BAZ9"/>
<dbReference type="Proteomes" id="UP000198867">
    <property type="component" value="Unassembled WGS sequence"/>
</dbReference>
<organism evidence="2 3">
    <name type="scientific">Mycetocola miduiensis</name>
    <dbReference type="NCBI Taxonomy" id="995034"/>
    <lineage>
        <taxon>Bacteria</taxon>
        <taxon>Bacillati</taxon>
        <taxon>Actinomycetota</taxon>
        <taxon>Actinomycetes</taxon>
        <taxon>Micrococcales</taxon>
        <taxon>Microbacteriaceae</taxon>
        <taxon>Mycetocola</taxon>
    </lineage>
</organism>
<dbReference type="Pfam" id="PF07179">
    <property type="entry name" value="SseB"/>
    <property type="match status" value="1"/>
</dbReference>
<keyword evidence="3" id="KW-1185">Reference proteome</keyword>
<name>A0A1I5BAZ9_9MICO</name>
<evidence type="ECO:0000259" key="1">
    <source>
        <dbReference type="Pfam" id="PF07179"/>
    </source>
</evidence>
<gene>
    <name evidence="2" type="ORF">SAMN05216219_1850</name>
</gene>
<dbReference type="STRING" id="995034.SAMN05216219_1850"/>
<dbReference type="InterPro" id="IPR009839">
    <property type="entry name" value="SseB_N"/>
</dbReference>
<evidence type="ECO:0000313" key="2">
    <source>
        <dbReference type="EMBL" id="SFN71711.1"/>
    </source>
</evidence>
<evidence type="ECO:0000313" key="3">
    <source>
        <dbReference type="Proteomes" id="UP000198867"/>
    </source>
</evidence>
<sequence>MIVSMSSKKKQPSFRSQVLAEALEHQDMAAVAFALRNDRVIVPLLKAGQRDKPTDTGEVWTYRQPESGRLALLLFSDAANKPAALPPTVGLQDGVWLHTFLRTHGSEIETVFFDIAGPHPMQATPDELLRVLAL</sequence>
<reference evidence="3" key="1">
    <citation type="submission" date="2016-10" db="EMBL/GenBank/DDBJ databases">
        <authorList>
            <person name="Varghese N."/>
            <person name="Submissions S."/>
        </authorList>
    </citation>
    <scope>NUCLEOTIDE SEQUENCE [LARGE SCALE GENOMIC DNA]</scope>
    <source>
        <strain evidence="3">CGMCC 1.11101</strain>
    </source>
</reference>